<dbReference type="PROSITE" id="PS50003">
    <property type="entry name" value="PH_DOMAIN"/>
    <property type="match status" value="1"/>
</dbReference>
<dbReference type="AlphaFoldDB" id="A0AAV1P278"/>
<dbReference type="Proteomes" id="UP001314229">
    <property type="component" value="Unassembled WGS sequence"/>
</dbReference>
<dbReference type="SUPFAM" id="SSF50729">
    <property type="entry name" value="PH domain-like"/>
    <property type="match status" value="1"/>
</dbReference>
<dbReference type="Gene3D" id="2.30.29.30">
    <property type="entry name" value="Pleckstrin-homology domain (PH domain)/Phosphotyrosine-binding domain (PTB)"/>
    <property type="match status" value="1"/>
</dbReference>
<sequence length="300" mass="34151">MPRDEVLFEGFLQKRKDTLKLKWVTYWFRLQNTTLFFYTQKNGNASHLRGYYYIYTVQSVREVQRVGSKRFMFELIMTNGKRKVLAAETAGLRKEWVGHLWQAMQLSTSAVSDHRSKHLQVCEQQERHSSRPASSDVDSIMESLPVRPLSAPPPSNYIHHENKSLTIPVSPSEELYSVPSQNPLPACNYQHHNSDNLNSDQWSGALNHMGANQGDYDVLPIRNKMCINSSPQMGEGVYDVPVSWGASGHQNPTENVYDVPSSILKQTSDHTQEEQPEEGAYWTIEYEDNSSGPEGSSNQL</sequence>
<dbReference type="EMBL" id="CAWUFR010000076">
    <property type="protein sequence ID" value="CAK6964862.1"/>
    <property type="molecule type" value="Genomic_DNA"/>
</dbReference>
<name>A0AAV1P278_SCOSC</name>
<dbReference type="InterPro" id="IPR011993">
    <property type="entry name" value="PH-like_dom_sf"/>
</dbReference>
<dbReference type="CDD" id="cd00821">
    <property type="entry name" value="PH"/>
    <property type="match status" value="1"/>
</dbReference>
<evidence type="ECO:0000259" key="2">
    <source>
        <dbReference type="PROSITE" id="PS50003"/>
    </source>
</evidence>
<comment type="caution">
    <text evidence="3">The sequence shown here is derived from an EMBL/GenBank/DDBJ whole genome shotgun (WGS) entry which is preliminary data.</text>
</comment>
<organism evidence="3 4">
    <name type="scientific">Scomber scombrus</name>
    <name type="common">Atlantic mackerel</name>
    <name type="synonym">Scomber vernalis</name>
    <dbReference type="NCBI Taxonomy" id="13677"/>
    <lineage>
        <taxon>Eukaryota</taxon>
        <taxon>Metazoa</taxon>
        <taxon>Chordata</taxon>
        <taxon>Craniata</taxon>
        <taxon>Vertebrata</taxon>
        <taxon>Euteleostomi</taxon>
        <taxon>Actinopterygii</taxon>
        <taxon>Neopterygii</taxon>
        <taxon>Teleostei</taxon>
        <taxon>Neoteleostei</taxon>
        <taxon>Acanthomorphata</taxon>
        <taxon>Pelagiaria</taxon>
        <taxon>Scombriformes</taxon>
        <taxon>Scombridae</taxon>
        <taxon>Scomber</taxon>
    </lineage>
</organism>
<feature type="compositionally biased region" description="Polar residues" evidence="1">
    <location>
        <begin position="289"/>
        <end position="300"/>
    </location>
</feature>
<accession>A0AAV1P278</accession>
<evidence type="ECO:0000313" key="4">
    <source>
        <dbReference type="Proteomes" id="UP001314229"/>
    </source>
</evidence>
<evidence type="ECO:0000256" key="1">
    <source>
        <dbReference type="SAM" id="MobiDB-lite"/>
    </source>
</evidence>
<feature type="domain" description="PH" evidence="2">
    <location>
        <begin position="5"/>
        <end position="105"/>
    </location>
</feature>
<dbReference type="InterPro" id="IPR001849">
    <property type="entry name" value="PH_domain"/>
</dbReference>
<gene>
    <name evidence="3" type="ORF">FSCOSCO3_A018412</name>
</gene>
<feature type="region of interest" description="Disordered" evidence="1">
    <location>
        <begin position="263"/>
        <end position="300"/>
    </location>
</feature>
<proteinExistence type="predicted"/>
<protein>
    <submittedName>
        <fullName evidence="3">Uncharacterized protein LOC128379249</fullName>
    </submittedName>
</protein>
<evidence type="ECO:0000313" key="3">
    <source>
        <dbReference type="EMBL" id="CAK6964862.1"/>
    </source>
</evidence>
<reference evidence="3 4" key="1">
    <citation type="submission" date="2024-01" db="EMBL/GenBank/DDBJ databases">
        <authorList>
            <person name="Alioto T."/>
            <person name="Alioto T."/>
            <person name="Gomez Garrido J."/>
        </authorList>
    </citation>
    <scope>NUCLEOTIDE SEQUENCE [LARGE SCALE GENOMIC DNA]</scope>
</reference>
<keyword evidence="4" id="KW-1185">Reference proteome</keyword>
<dbReference type="SMART" id="SM00233">
    <property type="entry name" value="PH"/>
    <property type="match status" value="1"/>
</dbReference>
<dbReference type="Pfam" id="PF00169">
    <property type="entry name" value="PH"/>
    <property type="match status" value="1"/>
</dbReference>